<reference evidence="2" key="1">
    <citation type="submission" date="2021-04" db="EMBL/GenBank/DDBJ databases">
        <authorList>
            <person name="Pira H."/>
            <person name="Risdian C."/>
            <person name="Wink J."/>
        </authorList>
    </citation>
    <scope>NUCLEOTIDE SEQUENCE</scope>
    <source>
        <strain evidence="2">WHY3</strain>
    </source>
</reference>
<sequence>MKKVKNIIIIFSILFVTITAFAHPTGNMISVGKNVLWSYIDPINDIEHHACIMIWREGSQPEILIKSEFPASDYILYNKEDYVYIIERRFIQSTETFQCRILKMKVGEKPVEIWGWFKDDWRVGEGGFFMPSDNQIVFARYPKVYCLDKGEEPIEHHFEVQKPINGLKAVENNQFLLTDENTCWLVNPKGKILKTWNNLLDNEVENAPLNRNRIFDIDYHNGELLMAYWGKRSFETISNKGGRKVICQLEKPYAPHWVAFLGNEKLLFSSKLIFNGSTPKPYLVLLKGKNDKKVIWNEQ</sequence>
<gene>
    <name evidence="2" type="ORF">KCG49_02105</name>
</gene>
<organism evidence="2 3">
    <name type="scientific">Winogradskyella luteola</name>
    <dbReference type="NCBI Taxonomy" id="2828330"/>
    <lineage>
        <taxon>Bacteria</taxon>
        <taxon>Pseudomonadati</taxon>
        <taxon>Bacteroidota</taxon>
        <taxon>Flavobacteriia</taxon>
        <taxon>Flavobacteriales</taxon>
        <taxon>Flavobacteriaceae</taxon>
        <taxon>Winogradskyella</taxon>
    </lineage>
</organism>
<name>A0A9X1JQV1_9FLAO</name>
<proteinExistence type="predicted"/>
<dbReference type="Proteomes" id="UP001138894">
    <property type="component" value="Unassembled WGS sequence"/>
</dbReference>
<evidence type="ECO:0000313" key="2">
    <source>
        <dbReference type="EMBL" id="MBV7267982.1"/>
    </source>
</evidence>
<protein>
    <submittedName>
        <fullName evidence="2">Uncharacterized protein</fullName>
    </submittedName>
</protein>
<evidence type="ECO:0000313" key="3">
    <source>
        <dbReference type="Proteomes" id="UP001138894"/>
    </source>
</evidence>
<dbReference type="AlphaFoldDB" id="A0A9X1JQV1"/>
<evidence type="ECO:0000256" key="1">
    <source>
        <dbReference type="SAM" id="SignalP"/>
    </source>
</evidence>
<accession>A0A9X1JQV1</accession>
<keyword evidence="3" id="KW-1185">Reference proteome</keyword>
<feature type="signal peptide" evidence="1">
    <location>
        <begin position="1"/>
        <end position="22"/>
    </location>
</feature>
<keyword evidence="1" id="KW-0732">Signal</keyword>
<feature type="chain" id="PRO_5040747328" evidence="1">
    <location>
        <begin position="23"/>
        <end position="299"/>
    </location>
</feature>
<dbReference type="RefSeq" id="WP_218544514.1">
    <property type="nucleotide sequence ID" value="NZ_JAGSPD010000001.1"/>
</dbReference>
<dbReference type="EMBL" id="JAGSPD010000001">
    <property type="protein sequence ID" value="MBV7267982.1"/>
    <property type="molecule type" value="Genomic_DNA"/>
</dbReference>
<comment type="caution">
    <text evidence="2">The sequence shown here is derived from an EMBL/GenBank/DDBJ whole genome shotgun (WGS) entry which is preliminary data.</text>
</comment>